<dbReference type="Proteomes" id="UP001378960">
    <property type="component" value="Unassembled WGS sequence"/>
</dbReference>
<keyword evidence="5 6" id="KW-0539">Nucleus</keyword>
<dbReference type="InterPro" id="IPR019775">
    <property type="entry name" value="WD40_repeat_CS"/>
</dbReference>
<feature type="repeat" description="WD" evidence="7">
    <location>
        <begin position="211"/>
        <end position="252"/>
    </location>
</feature>
<dbReference type="InterPro" id="IPR015943">
    <property type="entry name" value="WD40/YVTN_repeat-like_dom_sf"/>
</dbReference>
<dbReference type="GO" id="GO:0030687">
    <property type="term" value="C:preribosome, large subunit precursor"/>
    <property type="evidence" value="ECO:0007669"/>
    <property type="project" value="UniProtKB-UniRule"/>
</dbReference>
<dbReference type="GO" id="GO:0070545">
    <property type="term" value="C:PeBoW complex"/>
    <property type="evidence" value="ECO:0007669"/>
    <property type="project" value="TreeGrafter"/>
</dbReference>
<dbReference type="InterPro" id="IPR036322">
    <property type="entry name" value="WD40_repeat_dom_sf"/>
</dbReference>
<evidence type="ECO:0000259" key="8">
    <source>
        <dbReference type="Pfam" id="PF08154"/>
    </source>
</evidence>
<dbReference type="GO" id="GO:0043021">
    <property type="term" value="F:ribonucleoprotein complex binding"/>
    <property type="evidence" value="ECO:0007669"/>
    <property type="project" value="UniProtKB-UniRule"/>
</dbReference>
<dbReference type="InterPro" id="IPR020472">
    <property type="entry name" value="WD40_PAC1"/>
</dbReference>
<dbReference type="SUPFAM" id="SSF50978">
    <property type="entry name" value="WD40 repeat-like"/>
    <property type="match status" value="1"/>
</dbReference>
<comment type="similarity">
    <text evidence="6">Belongs to the WD repeat WDR12/YTM1 family.</text>
</comment>
<evidence type="ECO:0000313" key="10">
    <source>
        <dbReference type="Proteomes" id="UP001378960"/>
    </source>
</evidence>
<dbReference type="InterPro" id="IPR012972">
    <property type="entry name" value="NLE"/>
</dbReference>
<dbReference type="PANTHER" id="PTHR19855">
    <property type="entry name" value="WD40 REPEAT PROTEIN 12, 37"/>
    <property type="match status" value="1"/>
</dbReference>
<gene>
    <name evidence="6" type="primary">YTM1</name>
    <name evidence="9" type="ORF">DAPK24_046190</name>
</gene>
<comment type="subunit">
    <text evidence="6">Component of the NOP7 complex, composed of ERB1, NOP7 and YTM1. Within the NOP7 complex ERB1 appears to interact directly with NOP7 and YTM1. The NOP7 complex also associates with the 66S pre-ribosome.</text>
</comment>
<comment type="function">
    <text evidence="6">Component of the NOP7 complex, which is required for maturation of the 25S and 5.8S ribosomal RNAs and formation of the 60S ribosome.</text>
</comment>
<dbReference type="EMBL" id="BTGB01000009">
    <property type="protein sequence ID" value="GMM48021.1"/>
    <property type="molecule type" value="Genomic_DNA"/>
</dbReference>
<dbReference type="HAMAP" id="MF_03029">
    <property type="entry name" value="WDR12"/>
    <property type="match status" value="1"/>
</dbReference>
<feature type="repeat" description="WD" evidence="7">
    <location>
        <begin position="372"/>
        <end position="413"/>
    </location>
</feature>
<reference evidence="9 10" key="1">
    <citation type="journal article" date="2023" name="Elife">
        <title>Identification of key yeast species and microbe-microbe interactions impacting larval growth of Drosophila in the wild.</title>
        <authorList>
            <person name="Mure A."/>
            <person name="Sugiura Y."/>
            <person name="Maeda R."/>
            <person name="Honda K."/>
            <person name="Sakurai N."/>
            <person name="Takahashi Y."/>
            <person name="Watada M."/>
            <person name="Katoh T."/>
            <person name="Gotoh A."/>
            <person name="Gotoh Y."/>
            <person name="Taniguchi I."/>
            <person name="Nakamura K."/>
            <person name="Hayashi T."/>
            <person name="Katayama T."/>
            <person name="Uemura T."/>
            <person name="Hattori Y."/>
        </authorList>
    </citation>
    <scope>NUCLEOTIDE SEQUENCE [LARGE SCALE GENOMIC DNA]</scope>
    <source>
        <strain evidence="9 10">PK-24</strain>
    </source>
</reference>
<evidence type="ECO:0000256" key="6">
    <source>
        <dbReference type="HAMAP-Rule" id="MF_03029"/>
    </source>
</evidence>
<feature type="domain" description="NLE" evidence="8">
    <location>
        <begin position="12"/>
        <end position="76"/>
    </location>
</feature>
<sequence>MSTTEKQSKDQIKVKFFTRDEDESLHVSSNPIYIPVTLKRFGLSEIVNHLLETETAVPFEFLIDGTIIKTDIQDYLVKNGLSTEAFLTLEYTRAVLPPKFLSSFNNDDWLSSIDSIGSMELPGANNGEAVVTAPKILTGSYDGIVRIYNASGKVETQLTGHSQPVKAVKFISPNKFITAGMDRSIRLWRSGIISDEDVEKDTQQGSTYALLDYHKSTVSSLALNLPTNRILSGSYDNSIAFWSTNPKEMNTSAPIDISEKISSSSRKRLKLAINDSTIRRKAPLAILESHSAPVEDVLFSNNDPTIAYSVSQDHTIKTWDLMTARCVDTKQTNYSLLSLVSLNNMNILATGSSARHINLHDPRSSKVTSSQLIGHTNFVVSLATTDNEYMLISGSHDGTAKVWDIRANKAMYTITRESGEPKSKVFSVNWNKEIGIMSTGSDKKLQINSSAEFK</sequence>
<dbReference type="Gene3D" id="2.130.10.10">
    <property type="entry name" value="YVTN repeat-like/Quinoprotein amine dehydrogenase"/>
    <property type="match status" value="1"/>
</dbReference>
<name>A0AAV5R9S3_PICKL</name>
<dbReference type="PROSITE" id="PS00678">
    <property type="entry name" value="WD_REPEATS_1"/>
    <property type="match status" value="2"/>
</dbReference>
<dbReference type="InterPro" id="IPR028599">
    <property type="entry name" value="WDR12/Ytm1"/>
</dbReference>
<protein>
    <recommendedName>
        <fullName evidence="6">Ribosome biogenesis protein YTM1</fullName>
    </recommendedName>
</protein>
<evidence type="ECO:0000256" key="1">
    <source>
        <dbReference type="ARBA" id="ARBA00022517"/>
    </source>
</evidence>
<proteinExistence type="inferred from homology"/>
<evidence type="ECO:0000256" key="5">
    <source>
        <dbReference type="ARBA" id="ARBA00023242"/>
    </source>
</evidence>
<organism evidence="9 10">
    <name type="scientific">Pichia kluyveri</name>
    <name type="common">Yeast</name>
    <dbReference type="NCBI Taxonomy" id="36015"/>
    <lineage>
        <taxon>Eukaryota</taxon>
        <taxon>Fungi</taxon>
        <taxon>Dikarya</taxon>
        <taxon>Ascomycota</taxon>
        <taxon>Saccharomycotina</taxon>
        <taxon>Pichiomycetes</taxon>
        <taxon>Pichiales</taxon>
        <taxon>Pichiaceae</taxon>
        <taxon>Pichia</taxon>
    </lineage>
</organism>
<dbReference type="PROSITE" id="PS50294">
    <property type="entry name" value="WD_REPEATS_REGION"/>
    <property type="match status" value="4"/>
</dbReference>
<evidence type="ECO:0000256" key="4">
    <source>
        <dbReference type="ARBA" id="ARBA00022737"/>
    </source>
</evidence>
<feature type="repeat" description="WD" evidence="7">
    <location>
        <begin position="287"/>
        <end position="329"/>
    </location>
</feature>
<accession>A0AAV5R9S3</accession>
<dbReference type="GO" id="GO:0005654">
    <property type="term" value="C:nucleoplasm"/>
    <property type="evidence" value="ECO:0007669"/>
    <property type="project" value="UniProtKB-SubCell"/>
</dbReference>
<dbReference type="PANTHER" id="PTHR19855:SF11">
    <property type="entry name" value="RIBOSOME BIOGENESIS PROTEIN WDR12"/>
    <property type="match status" value="1"/>
</dbReference>
<evidence type="ECO:0000256" key="2">
    <source>
        <dbReference type="ARBA" id="ARBA00022552"/>
    </source>
</evidence>
<dbReference type="PRINTS" id="PR00320">
    <property type="entry name" value="GPROTEINBRPT"/>
</dbReference>
<dbReference type="Pfam" id="PF08154">
    <property type="entry name" value="NLE"/>
    <property type="match status" value="1"/>
</dbReference>
<dbReference type="Pfam" id="PF00400">
    <property type="entry name" value="WD40"/>
    <property type="match status" value="4"/>
</dbReference>
<dbReference type="GO" id="GO:0000466">
    <property type="term" value="P:maturation of 5.8S rRNA from tricistronic rRNA transcript (SSU-rRNA, 5.8S rRNA, LSU-rRNA)"/>
    <property type="evidence" value="ECO:0007669"/>
    <property type="project" value="UniProtKB-UniRule"/>
</dbReference>
<comment type="subcellular location">
    <subcellularLocation>
        <location evidence="6">Nucleus</location>
        <location evidence="6">Nucleolus</location>
    </subcellularLocation>
    <subcellularLocation>
        <location evidence="6">Nucleus</location>
        <location evidence="6">Nucleoplasm</location>
    </subcellularLocation>
</comment>
<dbReference type="AlphaFoldDB" id="A0AAV5R9S3"/>
<dbReference type="CDD" id="cd00200">
    <property type="entry name" value="WD40"/>
    <property type="match status" value="1"/>
</dbReference>
<keyword evidence="4" id="KW-0677">Repeat</keyword>
<dbReference type="PROSITE" id="PS50082">
    <property type="entry name" value="WD_REPEATS_2"/>
    <property type="match status" value="4"/>
</dbReference>
<keyword evidence="2 6" id="KW-0698">rRNA processing</keyword>
<keyword evidence="10" id="KW-1185">Reference proteome</keyword>
<keyword evidence="1 6" id="KW-0690">Ribosome biogenesis</keyword>
<keyword evidence="3 7" id="KW-0853">WD repeat</keyword>
<evidence type="ECO:0000256" key="7">
    <source>
        <dbReference type="PROSITE-ProRule" id="PRU00221"/>
    </source>
</evidence>
<evidence type="ECO:0000256" key="3">
    <source>
        <dbReference type="ARBA" id="ARBA00022574"/>
    </source>
</evidence>
<dbReference type="SMART" id="SM00320">
    <property type="entry name" value="WD40"/>
    <property type="match status" value="7"/>
</dbReference>
<feature type="repeat" description="WD" evidence="7">
    <location>
        <begin position="158"/>
        <end position="188"/>
    </location>
</feature>
<comment type="caution">
    <text evidence="9">The sequence shown here is derived from an EMBL/GenBank/DDBJ whole genome shotgun (WGS) entry which is preliminary data.</text>
</comment>
<dbReference type="InterPro" id="IPR001680">
    <property type="entry name" value="WD40_rpt"/>
</dbReference>
<dbReference type="GO" id="GO:0000463">
    <property type="term" value="P:maturation of LSU-rRNA from tricistronic rRNA transcript (SSU-rRNA, 5.8S rRNA, LSU-rRNA)"/>
    <property type="evidence" value="ECO:0007669"/>
    <property type="project" value="UniProtKB-UniRule"/>
</dbReference>
<evidence type="ECO:0000313" key="9">
    <source>
        <dbReference type="EMBL" id="GMM48021.1"/>
    </source>
</evidence>